<keyword evidence="6 8" id="KW-0648">Protein biosynthesis</keyword>
<evidence type="ECO:0000256" key="7">
    <source>
        <dbReference type="ARBA" id="ARBA00023146"/>
    </source>
</evidence>
<dbReference type="InterPro" id="IPR008925">
    <property type="entry name" value="aa_tRNA-synth_I_cd-bd_sf"/>
</dbReference>
<dbReference type="Gene3D" id="1.10.10.350">
    <property type="match status" value="1"/>
</dbReference>
<dbReference type="SUPFAM" id="SSF48163">
    <property type="entry name" value="An anticodon-binding domain of class I aminoacyl-tRNA synthetases"/>
    <property type="match status" value="1"/>
</dbReference>
<accession>A0A6J4QYK8</accession>
<dbReference type="InterPro" id="IPR014729">
    <property type="entry name" value="Rossmann-like_a/b/a_fold"/>
</dbReference>
<comment type="catalytic activity">
    <reaction evidence="8">
        <text>tRNA(Glu) + L-glutamate + ATP = L-glutamyl-tRNA(Glu) + AMP + diphosphate</text>
        <dbReference type="Rhea" id="RHEA:23540"/>
        <dbReference type="Rhea" id="RHEA-COMP:9663"/>
        <dbReference type="Rhea" id="RHEA-COMP:9680"/>
        <dbReference type="ChEBI" id="CHEBI:29985"/>
        <dbReference type="ChEBI" id="CHEBI:30616"/>
        <dbReference type="ChEBI" id="CHEBI:33019"/>
        <dbReference type="ChEBI" id="CHEBI:78442"/>
        <dbReference type="ChEBI" id="CHEBI:78520"/>
        <dbReference type="ChEBI" id="CHEBI:456215"/>
        <dbReference type="EC" id="6.1.1.17"/>
    </reaction>
</comment>
<dbReference type="PRINTS" id="PR00987">
    <property type="entry name" value="TRNASYNTHGLU"/>
</dbReference>
<dbReference type="Pfam" id="PF19269">
    <property type="entry name" value="Anticodon_2"/>
    <property type="match status" value="1"/>
</dbReference>
<dbReference type="GO" id="GO:0005524">
    <property type="term" value="F:ATP binding"/>
    <property type="evidence" value="ECO:0007669"/>
    <property type="project" value="UniProtKB-UniRule"/>
</dbReference>
<evidence type="ECO:0000256" key="4">
    <source>
        <dbReference type="ARBA" id="ARBA00022833"/>
    </source>
</evidence>
<dbReference type="GO" id="GO:0008270">
    <property type="term" value="F:zinc ion binding"/>
    <property type="evidence" value="ECO:0007669"/>
    <property type="project" value="InterPro"/>
</dbReference>
<dbReference type="InterPro" id="IPR020751">
    <property type="entry name" value="aa-tRNA-synth_I_codon-bd_sub2"/>
</dbReference>
<comment type="similarity">
    <text evidence="8">Belongs to the class-I aminoacyl-tRNA synthetase family. Glutamate--tRNA ligase type 1 subfamily.</text>
</comment>
<keyword evidence="1 8" id="KW-0436">Ligase</keyword>
<evidence type="ECO:0000256" key="5">
    <source>
        <dbReference type="ARBA" id="ARBA00022840"/>
    </source>
</evidence>
<comment type="caution">
    <text evidence="8">Lacks conserved residue(s) required for the propagation of feature annotation.</text>
</comment>
<evidence type="ECO:0000313" key="11">
    <source>
        <dbReference type="EMBL" id="CAA9456102.1"/>
    </source>
</evidence>
<dbReference type="InterPro" id="IPR001412">
    <property type="entry name" value="aa-tRNA-synth_I_CS"/>
</dbReference>
<feature type="short sequence motif" description="'KMSKS' region" evidence="8">
    <location>
        <begin position="202"/>
        <end position="206"/>
    </location>
</feature>
<dbReference type="GO" id="GO:0000049">
    <property type="term" value="F:tRNA binding"/>
    <property type="evidence" value="ECO:0007669"/>
    <property type="project" value="InterPro"/>
</dbReference>
<evidence type="ECO:0000256" key="2">
    <source>
        <dbReference type="ARBA" id="ARBA00022723"/>
    </source>
</evidence>
<dbReference type="SUPFAM" id="SSF52374">
    <property type="entry name" value="Nucleotidylyl transferase"/>
    <property type="match status" value="1"/>
</dbReference>
<evidence type="ECO:0000256" key="8">
    <source>
        <dbReference type="HAMAP-Rule" id="MF_00022"/>
    </source>
</evidence>
<keyword evidence="8" id="KW-0963">Cytoplasm</keyword>
<dbReference type="InterPro" id="IPR033910">
    <property type="entry name" value="GluRS_core"/>
</dbReference>
<keyword evidence="5 8" id="KW-0067">ATP-binding</keyword>
<feature type="domain" description="Glutamyl/glutaminyl-tRNA synthetase class Ib catalytic" evidence="9">
    <location>
        <begin position="3"/>
        <end position="98"/>
    </location>
</feature>
<name>A0A6J4QYK8_9ACTN</name>
<evidence type="ECO:0000256" key="6">
    <source>
        <dbReference type="ARBA" id="ARBA00022917"/>
    </source>
</evidence>
<dbReference type="AlphaFoldDB" id="A0A6J4QYK8"/>
<dbReference type="InterPro" id="IPR004527">
    <property type="entry name" value="Glu-tRNA-ligase_bac/mito"/>
</dbReference>
<dbReference type="InterPro" id="IPR045462">
    <property type="entry name" value="aa-tRNA-synth_I_cd-bd"/>
</dbReference>
<keyword evidence="2" id="KW-0479">Metal-binding</keyword>
<feature type="binding site" evidence="8">
    <location>
        <position position="205"/>
    </location>
    <ligand>
        <name>ATP</name>
        <dbReference type="ChEBI" id="CHEBI:30616"/>
    </ligand>
</feature>
<feature type="short sequence motif" description="'HIGH' region" evidence="8">
    <location>
        <begin position="10"/>
        <end position="20"/>
    </location>
</feature>
<dbReference type="InterPro" id="IPR020058">
    <property type="entry name" value="Glu/Gln-tRNA-synth_Ib_cat-dom"/>
</dbReference>
<proteinExistence type="inferred from homology"/>
<comment type="function">
    <text evidence="8">Catalyzes the attachment of glutamate to tRNA(Glu) in a two-step reaction: glutamate is first activated by ATP to form Glu-AMP and then transferred to the acceptor end of tRNA(Glu).</text>
</comment>
<evidence type="ECO:0000256" key="1">
    <source>
        <dbReference type="ARBA" id="ARBA00022598"/>
    </source>
</evidence>
<keyword evidence="4" id="KW-0862">Zinc</keyword>
<dbReference type="CDD" id="cd00808">
    <property type="entry name" value="GluRS_core"/>
    <property type="match status" value="1"/>
</dbReference>
<reference evidence="11" key="1">
    <citation type="submission" date="2020-02" db="EMBL/GenBank/DDBJ databases">
        <authorList>
            <person name="Meier V. D."/>
        </authorList>
    </citation>
    <scope>NUCLEOTIDE SEQUENCE</scope>
    <source>
        <strain evidence="11">AVDCRST_MAG02</strain>
    </source>
</reference>
<dbReference type="Gene3D" id="3.40.50.620">
    <property type="entry name" value="HUPs"/>
    <property type="match status" value="2"/>
</dbReference>
<dbReference type="GO" id="GO:0004818">
    <property type="term" value="F:glutamate-tRNA ligase activity"/>
    <property type="evidence" value="ECO:0007669"/>
    <property type="project" value="UniProtKB-UniRule"/>
</dbReference>
<dbReference type="PANTHER" id="PTHR43311:SF1">
    <property type="entry name" value="GLUTAMYL-Q TRNA(ASP) SYNTHETASE"/>
    <property type="match status" value="1"/>
</dbReference>
<dbReference type="GO" id="GO:0006424">
    <property type="term" value="P:glutamyl-tRNA aminoacylation"/>
    <property type="evidence" value="ECO:0007669"/>
    <property type="project" value="UniProtKB-UniRule"/>
</dbReference>
<sequence length="430" mass="47557">MAEVRVRFAPSPTGMLHLGGARTALFNYLFARHHGGKLVLRVEDTDRARSTRGFEEAQLEDLEWLGLAFDEGPYRQSERVGLYGKWTERLTEAGLTHESADEEGRRALYFRPPERGGTFRDGLRGEVPFSRVGDFVIRKSDGTPSYNFAAVVDDASMGITHVIRGEEHLPNTGRQALLYRALRLPEPGFIHLGVILGPDGKKLSKRHGAASAADYRNGGYLPEALVNYLALLGWTHPAGREEFADLDELVREWDPARLGASPSTFDPDRLLFLDAKHIRRLSAEGMRERVEPFLDEPLPGGREAAALEAIREEARVLSDAPRLLREITGPVGPTLFAEELPDSTAEVFAHAAAAIGDRSFSGVDEARTLVKDLRAWAKERGVKTRDLLHPLRLALTGQNRGPEMALVLAVLGPEEARGRIERAREARLGS</sequence>
<comment type="subcellular location">
    <subcellularLocation>
        <location evidence="8">Cytoplasm</location>
    </subcellularLocation>
</comment>
<evidence type="ECO:0000259" key="10">
    <source>
        <dbReference type="Pfam" id="PF19269"/>
    </source>
</evidence>
<keyword evidence="3 8" id="KW-0547">Nucleotide-binding</keyword>
<dbReference type="EMBL" id="CADCVH010000052">
    <property type="protein sequence ID" value="CAA9456102.1"/>
    <property type="molecule type" value="Genomic_DNA"/>
</dbReference>
<feature type="domain" description="Aminoacyl-tRNA synthetase class I anticodon-binding" evidence="10">
    <location>
        <begin position="288"/>
        <end position="423"/>
    </location>
</feature>
<protein>
    <recommendedName>
        <fullName evidence="8">Glutamate--tRNA ligase</fullName>
        <ecNumber evidence="8">6.1.1.17</ecNumber>
    </recommendedName>
    <alternativeName>
        <fullName evidence="8">Glutamyl-tRNA synthetase</fullName>
        <shortName evidence="8">GluRS</shortName>
    </alternativeName>
</protein>
<dbReference type="PROSITE" id="PS00178">
    <property type="entry name" value="AA_TRNA_LIGASE_I"/>
    <property type="match status" value="1"/>
</dbReference>
<dbReference type="InterPro" id="IPR049940">
    <property type="entry name" value="GluQ/Sye"/>
</dbReference>
<organism evidence="11">
    <name type="scientific">uncultured Rubrobacteraceae bacterium</name>
    <dbReference type="NCBI Taxonomy" id="349277"/>
    <lineage>
        <taxon>Bacteria</taxon>
        <taxon>Bacillati</taxon>
        <taxon>Actinomycetota</taxon>
        <taxon>Rubrobacteria</taxon>
        <taxon>Rubrobacterales</taxon>
        <taxon>Rubrobacteraceae</taxon>
        <taxon>environmental samples</taxon>
    </lineage>
</organism>
<gene>
    <name evidence="8" type="primary">gltX</name>
    <name evidence="11" type="ORF">AVDCRST_MAG02-1532</name>
</gene>
<keyword evidence="7 8" id="KW-0030">Aminoacyl-tRNA synthetase</keyword>
<evidence type="ECO:0000256" key="3">
    <source>
        <dbReference type="ARBA" id="ARBA00022741"/>
    </source>
</evidence>
<comment type="subunit">
    <text evidence="8">Monomer.</text>
</comment>
<dbReference type="PANTHER" id="PTHR43311">
    <property type="entry name" value="GLUTAMATE--TRNA LIGASE"/>
    <property type="match status" value="1"/>
</dbReference>
<dbReference type="Pfam" id="PF00749">
    <property type="entry name" value="tRNA-synt_1c"/>
    <property type="match status" value="2"/>
</dbReference>
<dbReference type="GO" id="GO:0005829">
    <property type="term" value="C:cytosol"/>
    <property type="evidence" value="ECO:0007669"/>
    <property type="project" value="TreeGrafter"/>
</dbReference>
<dbReference type="HAMAP" id="MF_00022">
    <property type="entry name" value="Glu_tRNA_synth_type1"/>
    <property type="match status" value="1"/>
</dbReference>
<dbReference type="EC" id="6.1.1.17" evidence="8"/>
<dbReference type="InterPro" id="IPR000924">
    <property type="entry name" value="Glu/Gln-tRNA-synth"/>
</dbReference>
<feature type="domain" description="Glutamyl/glutaminyl-tRNA synthetase class Ib catalytic" evidence="9">
    <location>
        <begin position="100"/>
        <end position="270"/>
    </location>
</feature>
<evidence type="ECO:0000259" key="9">
    <source>
        <dbReference type="Pfam" id="PF00749"/>
    </source>
</evidence>